<sequence length="295" mass="33250">MLQEQRIAFQNVDKRIQEMTMLYKKVAFKFVKAGDIDNKSIGSILETKEASSPSSARRSYLTNLQEGNNRTVEFSEWPNITDIAVTTDNKVFFCNFIMIVNFGKIYVYKLNQDNLAYNTAFSLPREPYGISILTGTDKAVITLPYASYVQCINTKYLKLDKTIEVGKGCYGITTSEYFVAVGKTDEIRILKQNGEIIKTIVLSDRVFCNVCSLLYNLHDGSIIYRKSGQVRGIQLDGTVLYQYKVSRGSGLVVDAQGNVYVSEENKSEIQGLLPYGRFVDVVLTGEDDIAIRYNV</sequence>
<evidence type="ECO:0000313" key="1">
    <source>
        <dbReference type="EMBL" id="CAC5365215.1"/>
    </source>
</evidence>
<gene>
    <name evidence="1" type="ORF">MCOR_5975</name>
</gene>
<protein>
    <submittedName>
        <fullName evidence="1">Uncharacterized protein</fullName>
    </submittedName>
</protein>
<organism evidence="1 2">
    <name type="scientific">Mytilus coruscus</name>
    <name type="common">Sea mussel</name>
    <dbReference type="NCBI Taxonomy" id="42192"/>
    <lineage>
        <taxon>Eukaryota</taxon>
        <taxon>Metazoa</taxon>
        <taxon>Spiralia</taxon>
        <taxon>Lophotrochozoa</taxon>
        <taxon>Mollusca</taxon>
        <taxon>Bivalvia</taxon>
        <taxon>Autobranchia</taxon>
        <taxon>Pteriomorphia</taxon>
        <taxon>Mytilida</taxon>
        <taxon>Mytiloidea</taxon>
        <taxon>Mytilidae</taxon>
        <taxon>Mytilinae</taxon>
        <taxon>Mytilus</taxon>
    </lineage>
</organism>
<dbReference type="SUPFAM" id="SSF101898">
    <property type="entry name" value="NHL repeat"/>
    <property type="match status" value="1"/>
</dbReference>
<dbReference type="EMBL" id="CACVKT020001100">
    <property type="protein sequence ID" value="CAC5365215.1"/>
    <property type="molecule type" value="Genomic_DNA"/>
</dbReference>
<dbReference type="AlphaFoldDB" id="A0A6J8AAP2"/>
<dbReference type="Proteomes" id="UP000507470">
    <property type="component" value="Unassembled WGS sequence"/>
</dbReference>
<accession>A0A6J8AAP2</accession>
<reference evidence="1 2" key="1">
    <citation type="submission" date="2020-06" db="EMBL/GenBank/DDBJ databases">
        <authorList>
            <person name="Li R."/>
            <person name="Bekaert M."/>
        </authorList>
    </citation>
    <scope>NUCLEOTIDE SEQUENCE [LARGE SCALE GENOMIC DNA]</scope>
    <source>
        <strain evidence="2">wild</strain>
    </source>
</reference>
<keyword evidence="2" id="KW-1185">Reference proteome</keyword>
<name>A0A6J8AAP2_MYTCO</name>
<proteinExistence type="predicted"/>
<evidence type="ECO:0000313" key="2">
    <source>
        <dbReference type="Proteomes" id="UP000507470"/>
    </source>
</evidence>